<dbReference type="GeneID" id="300655508"/>
<dbReference type="Proteomes" id="UP000470384">
    <property type="component" value="Unassembled WGS sequence"/>
</dbReference>
<proteinExistence type="predicted"/>
<name>A0A845QDH4_9HYPH</name>
<dbReference type="RefSeq" id="WP_160588436.1">
    <property type="nucleotide sequence ID" value="NZ_BMHN01000001.1"/>
</dbReference>
<dbReference type="EMBL" id="WXYQ01000007">
    <property type="protein sequence ID" value="NBG96358.1"/>
    <property type="molecule type" value="Genomic_DNA"/>
</dbReference>
<accession>A0A845QDH4</accession>
<dbReference type="Gene3D" id="3.30.2310.20">
    <property type="entry name" value="RelE-like"/>
    <property type="match status" value="1"/>
</dbReference>
<dbReference type="InterPro" id="IPR035093">
    <property type="entry name" value="RelE/ParE_toxin_dom_sf"/>
</dbReference>
<evidence type="ECO:0000313" key="1">
    <source>
        <dbReference type="EMBL" id="NBG96358.1"/>
    </source>
</evidence>
<comment type="caution">
    <text evidence="1">The sequence shown here is derived from an EMBL/GenBank/DDBJ whole genome shotgun (WGS) entry which is preliminary data.</text>
</comment>
<dbReference type="SUPFAM" id="SSF143011">
    <property type="entry name" value="RelE-like"/>
    <property type="match status" value="1"/>
</dbReference>
<dbReference type="AlphaFoldDB" id="A0A845QDH4"/>
<protein>
    <submittedName>
        <fullName evidence="1">Type II toxin-antitoxin system RelE/ParE family toxin</fullName>
    </submittedName>
</protein>
<dbReference type="InterPro" id="IPR007711">
    <property type="entry name" value="HigB-1"/>
</dbReference>
<keyword evidence="2" id="KW-1185">Reference proteome</keyword>
<gene>
    <name evidence="1" type="ORF">GTQ45_11495</name>
</gene>
<dbReference type="PANTHER" id="PTHR40266:SF2">
    <property type="entry name" value="TOXIN HIGB-1"/>
    <property type="match status" value="1"/>
</dbReference>
<organism evidence="1 2">
    <name type="scientific">Pyruvatibacter mobilis</name>
    <dbReference type="NCBI Taxonomy" id="1712261"/>
    <lineage>
        <taxon>Bacteria</taxon>
        <taxon>Pseudomonadati</taxon>
        <taxon>Pseudomonadota</taxon>
        <taxon>Alphaproteobacteria</taxon>
        <taxon>Hyphomicrobiales</taxon>
        <taxon>Parvibaculaceae</taxon>
        <taxon>Pyruvatibacter</taxon>
    </lineage>
</organism>
<evidence type="ECO:0000313" key="2">
    <source>
        <dbReference type="Proteomes" id="UP000470384"/>
    </source>
</evidence>
<dbReference type="Pfam" id="PF05015">
    <property type="entry name" value="HigB-like_toxin"/>
    <property type="match status" value="1"/>
</dbReference>
<dbReference type="OrthoDB" id="9801102at2"/>
<dbReference type="PANTHER" id="PTHR40266">
    <property type="entry name" value="TOXIN HIGB-1"/>
    <property type="match status" value="1"/>
</dbReference>
<reference evidence="1 2" key="1">
    <citation type="journal article" date="2016" name="Int. J. Syst. Evol. Microbiol.">
        <title>Pyruvatibacter mobilis gen. nov., sp. nov., a marine bacterium from the culture broth of Picochlorum sp. 122.</title>
        <authorList>
            <person name="Wang G."/>
            <person name="Tang M."/>
            <person name="Wu H."/>
            <person name="Dai S."/>
            <person name="Li T."/>
            <person name="Chen C."/>
            <person name="He H."/>
            <person name="Fan J."/>
            <person name="Xiang W."/>
            <person name="Li X."/>
        </authorList>
    </citation>
    <scope>NUCLEOTIDE SEQUENCE [LARGE SCALE GENOMIC DNA]</scope>
    <source>
        <strain evidence="1 2">GYP-11</strain>
    </source>
</reference>
<sequence>MAIRSFSSRETEKLYLGERSRKFGALSRKAMLQLRRIDAAHVLEDLRVPPGNHLEALKGDRRGQHSIRIDRQWRICFRWDAGDAYDVEIVDYHKG</sequence>